<dbReference type="RefSeq" id="WP_265423624.1">
    <property type="nucleotide sequence ID" value="NZ_JAPFPW010000001.1"/>
</dbReference>
<feature type="transmembrane region" description="Helical" evidence="1">
    <location>
        <begin position="6"/>
        <end position="30"/>
    </location>
</feature>
<sequence>MEGVVWGVVVGFFLGSFGYILTRFIVSPVFRYRKIKKHLRVDLKAAEMSAEKDTLNRTDLARIDGFRGHAKAIIHHVDMVLPLWFRLSLERQDERPMDAAAELMTLANIRNPEHLKKRIAAVRNYLHLER</sequence>
<evidence type="ECO:0000256" key="1">
    <source>
        <dbReference type="SAM" id="Phobius"/>
    </source>
</evidence>
<accession>A0ABT3N5N2</accession>
<comment type="caution">
    <text evidence="2">The sequence shown here is derived from an EMBL/GenBank/DDBJ whole genome shotgun (WGS) entry which is preliminary data.</text>
</comment>
<dbReference type="EMBL" id="JAPFPW010000001">
    <property type="protein sequence ID" value="MCW7752765.1"/>
    <property type="molecule type" value="Genomic_DNA"/>
</dbReference>
<keyword evidence="1" id="KW-0472">Membrane</keyword>
<name>A0ABT3N5N2_9BACT</name>
<evidence type="ECO:0000313" key="2">
    <source>
        <dbReference type="EMBL" id="MCW7752765.1"/>
    </source>
</evidence>
<evidence type="ECO:0000313" key="3">
    <source>
        <dbReference type="Proteomes" id="UP001209681"/>
    </source>
</evidence>
<protein>
    <submittedName>
        <fullName evidence="2">Uncharacterized protein</fullName>
    </submittedName>
</protein>
<keyword evidence="1" id="KW-0812">Transmembrane</keyword>
<keyword evidence="1" id="KW-1133">Transmembrane helix</keyword>
<reference evidence="2 3" key="1">
    <citation type="submission" date="2022-11" db="EMBL/GenBank/DDBJ databases">
        <title>Desulfobotulus tamanensis H1 sp. nov. - anaerobic, alkaliphilic, sulphate reducing bacterium isolated from terrestrial mud volcano.</title>
        <authorList>
            <person name="Frolova A."/>
            <person name="Merkel A.Y."/>
            <person name="Slobodkin A.I."/>
        </authorList>
    </citation>
    <scope>NUCLEOTIDE SEQUENCE [LARGE SCALE GENOMIC DNA]</scope>
    <source>
        <strain evidence="2 3">H1</strain>
    </source>
</reference>
<keyword evidence="3" id="KW-1185">Reference proteome</keyword>
<proteinExistence type="predicted"/>
<organism evidence="2 3">
    <name type="scientific">Desulfobotulus pelophilus</name>
    <dbReference type="NCBI Taxonomy" id="2823377"/>
    <lineage>
        <taxon>Bacteria</taxon>
        <taxon>Pseudomonadati</taxon>
        <taxon>Thermodesulfobacteriota</taxon>
        <taxon>Desulfobacteria</taxon>
        <taxon>Desulfobacterales</taxon>
        <taxon>Desulfobacteraceae</taxon>
        <taxon>Desulfobotulus</taxon>
    </lineage>
</organism>
<gene>
    <name evidence="2" type="ORF">OOT00_02045</name>
</gene>
<dbReference type="Proteomes" id="UP001209681">
    <property type="component" value="Unassembled WGS sequence"/>
</dbReference>